<evidence type="ECO:0000259" key="3">
    <source>
        <dbReference type="Pfam" id="PF08501"/>
    </source>
</evidence>
<dbReference type="NCBIfam" id="NF001311">
    <property type="entry name" value="PRK00258.1-3"/>
    <property type="match status" value="1"/>
</dbReference>
<dbReference type="SUPFAM" id="SSF53223">
    <property type="entry name" value="Aminoacid dehydrogenase-like, N-terminal domain"/>
    <property type="match status" value="1"/>
</dbReference>
<protein>
    <submittedName>
        <fullName evidence="4">Shikimate dehydrogenase</fullName>
        <ecNumber evidence="4">1.1.1.25</ecNumber>
    </submittedName>
</protein>
<dbReference type="OrthoDB" id="9776868at2"/>
<dbReference type="Gene3D" id="3.40.50.10860">
    <property type="entry name" value="Leucine Dehydrogenase, chain A, domain 1"/>
    <property type="match status" value="1"/>
</dbReference>
<keyword evidence="5" id="KW-1185">Reference proteome</keyword>
<keyword evidence="4" id="KW-0560">Oxidoreductase</keyword>
<dbReference type="GO" id="GO:0004764">
    <property type="term" value="F:shikimate 3-dehydrogenase (NADP+) activity"/>
    <property type="evidence" value="ECO:0007669"/>
    <property type="project" value="UniProtKB-EC"/>
</dbReference>
<dbReference type="SUPFAM" id="SSF51735">
    <property type="entry name" value="NAD(P)-binding Rossmann-fold domains"/>
    <property type="match status" value="1"/>
</dbReference>
<dbReference type="Pfam" id="PF08501">
    <property type="entry name" value="Shikimate_dh_N"/>
    <property type="match status" value="1"/>
</dbReference>
<dbReference type="GO" id="GO:0050661">
    <property type="term" value="F:NADP binding"/>
    <property type="evidence" value="ECO:0007669"/>
    <property type="project" value="TreeGrafter"/>
</dbReference>
<dbReference type="EC" id="1.1.1.25" evidence="4"/>
<name>A0A5J5L0I2_9MICC</name>
<sequence>MAAAGYAGVVGHPIGHSRSPDLHHAAYRVLGLDLDYTATDLEETELVPHVLRLREDPAWRGLSVTMPLKSEAAEIADELSDLATAVGVVNTLVHRGDGEILGHNTDVSGIIGAVRAAGEIPESPRAAILGGGGTATAAVAALQGLGAAEIDAWVRSETRAHRTTTAAEHLGIPVRLRPWEEAAEHLAGYDVVVATLPPHGCDELAAAFAAGRGRRTTGVLLDAAYDPWPSAIARAWTRAGGAVAPGIDMLVFQAIDQIRLFTGLGLETELPRRREVIAAMCAAVGRPDLSAGG</sequence>
<dbReference type="GO" id="GO:0019632">
    <property type="term" value="P:shikimate metabolic process"/>
    <property type="evidence" value="ECO:0007669"/>
    <property type="project" value="TreeGrafter"/>
</dbReference>
<dbReference type="EMBL" id="SZWF01000003">
    <property type="protein sequence ID" value="KAA9395148.1"/>
    <property type="molecule type" value="Genomic_DNA"/>
</dbReference>
<keyword evidence="2" id="KW-0028">Amino-acid biosynthesis</keyword>
<proteinExistence type="predicted"/>
<evidence type="ECO:0000256" key="2">
    <source>
        <dbReference type="ARBA" id="ARBA00023141"/>
    </source>
</evidence>
<dbReference type="PANTHER" id="PTHR21089:SF1">
    <property type="entry name" value="BIFUNCTIONAL 3-DEHYDROQUINATE DEHYDRATASE_SHIKIMATE DEHYDROGENASE, CHLOROPLASTIC"/>
    <property type="match status" value="1"/>
</dbReference>
<dbReference type="InterPro" id="IPR022893">
    <property type="entry name" value="Shikimate_DH_fam"/>
</dbReference>
<reference evidence="4 5" key="1">
    <citation type="submission" date="2019-05" db="EMBL/GenBank/DDBJ databases">
        <title>Kocuria coralli sp. nov., a novel actinobacterium isolated from coral reef seawater.</title>
        <authorList>
            <person name="Li J."/>
        </authorList>
    </citation>
    <scope>NUCLEOTIDE SEQUENCE [LARGE SCALE GENOMIC DNA]</scope>
    <source>
        <strain evidence="4 5">SCSIO 13007</strain>
    </source>
</reference>
<dbReference type="PANTHER" id="PTHR21089">
    <property type="entry name" value="SHIKIMATE DEHYDROGENASE"/>
    <property type="match status" value="1"/>
</dbReference>
<comment type="caution">
    <text evidence="4">The sequence shown here is derived from an EMBL/GenBank/DDBJ whole genome shotgun (WGS) entry which is preliminary data.</text>
</comment>
<feature type="domain" description="Shikimate dehydrogenase substrate binding N-terminal" evidence="3">
    <location>
        <begin position="9"/>
        <end position="92"/>
    </location>
</feature>
<dbReference type="InterPro" id="IPR036291">
    <property type="entry name" value="NAD(P)-bd_dom_sf"/>
</dbReference>
<dbReference type="GO" id="GO:0005829">
    <property type="term" value="C:cytosol"/>
    <property type="evidence" value="ECO:0007669"/>
    <property type="project" value="TreeGrafter"/>
</dbReference>
<dbReference type="GO" id="GO:0009073">
    <property type="term" value="P:aromatic amino acid family biosynthetic process"/>
    <property type="evidence" value="ECO:0007669"/>
    <property type="project" value="UniProtKB-KW"/>
</dbReference>
<dbReference type="Proteomes" id="UP000325957">
    <property type="component" value="Unassembled WGS sequence"/>
</dbReference>
<dbReference type="Gene3D" id="3.40.50.720">
    <property type="entry name" value="NAD(P)-binding Rossmann-like Domain"/>
    <property type="match status" value="1"/>
</dbReference>
<comment type="pathway">
    <text evidence="1">Metabolic intermediate biosynthesis; chorismate biosynthesis; chorismate from D-erythrose 4-phosphate and phosphoenolpyruvate: step 4/7.</text>
</comment>
<evidence type="ECO:0000313" key="5">
    <source>
        <dbReference type="Proteomes" id="UP000325957"/>
    </source>
</evidence>
<dbReference type="InterPro" id="IPR046346">
    <property type="entry name" value="Aminoacid_DH-like_N_sf"/>
</dbReference>
<gene>
    <name evidence="4" type="ORF">FCK90_04095</name>
</gene>
<accession>A0A5J5L0I2</accession>
<evidence type="ECO:0000313" key="4">
    <source>
        <dbReference type="EMBL" id="KAA9395148.1"/>
    </source>
</evidence>
<dbReference type="InterPro" id="IPR013708">
    <property type="entry name" value="Shikimate_DH-bd_N"/>
</dbReference>
<evidence type="ECO:0000256" key="1">
    <source>
        <dbReference type="ARBA" id="ARBA00004871"/>
    </source>
</evidence>
<keyword evidence="2" id="KW-0057">Aromatic amino acid biosynthesis</keyword>
<organism evidence="4 5">
    <name type="scientific">Kocuria coralli</name>
    <dbReference type="NCBI Taxonomy" id="1461025"/>
    <lineage>
        <taxon>Bacteria</taxon>
        <taxon>Bacillati</taxon>
        <taxon>Actinomycetota</taxon>
        <taxon>Actinomycetes</taxon>
        <taxon>Micrococcales</taxon>
        <taxon>Micrococcaceae</taxon>
        <taxon>Kocuria</taxon>
    </lineage>
</organism>
<dbReference type="AlphaFoldDB" id="A0A5J5L0I2"/>
<dbReference type="GO" id="GO:0009423">
    <property type="term" value="P:chorismate biosynthetic process"/>
    <property type="evidence" value="ECO:0007669"/>
    <property type="project" value="TreeGrafter"/>
</dbReference>